<proteinExistence type="predicted"/>
<name>A0A6H2DR89_9SPHN</name>
<dbReference type="Proteomes" id="UP000501600">
    <property type="component" value="Chromosome"/>
</dbReference>
<dbReference type="KEGG" id="phao:HF685_15335"/>
<gene>
    <name evidence="3" type="ORF">HF685_15335</name>
</gene>
<feature type="chain" id="PRO_5026280826" evidence="1">
    <location>
        <begin position="22"/>
        <end position="969"/>
    </location>
</feature>
<protein>
    <submittedName>
        <fullName evidence="3">CHAT domain-containing protein</fullName>
    </submittedName>
</protein>
<accession>A0A6H2DR89</accession>
<sequence length="969" mass="104434">MRVCALPVAFIATLLSGPALALNVDANVPNSSASANSIEEEFRLLLLRDRFDKPKIERDVWLDFTRKVEADSSVAPTILAQSYKNLAVAYFYTQELDKGWQNIESAYAVVNANGLEDAAYIYDLESYASLISTDLKDAERAKLYANKAIARVARVFGEESGKMALALNALAYSGFKLGDRAEAMAIMCRAAELGRRTLPATDRLRHINSINCGVHMHYMDDPRAGDVLDEAAVAALQALPPDHALVGYALNASGAVLYRNGRYADAERIFRRQMEIETGLHGRNSASVYEPLSMLTAALTLQGKFDEAYTLQREVVNIADIMTGVADFREKGQSRVFLATLMDRTGHSKDSLPVYDRAIEEFKKTLEPGEQSIARAEIARAWHIYQYGDPAAAVAAAQAPIASLIKSLPDSHQDRLKDELRYAAMLSSAGQKAEALQWAKSASARLEKQMFNLTAARPEMVSLSEVMKVGFGLFAKIAVESGAKEDAVRAAQLALISELAQANADMAVRAAAQNDEVSALLVKLKTKRQDANALRAKIIAAVTKNDGEANHLTAALTDLQNEIDEIDDEISGRFPDYVSLSRPSPLPLAELQAQLTDQQVVIFPLELSNEILTIAVSRDAVTWGSAKGSPRETAALIKRIRMSIDDARAGLSDGTASFDRDAAHQLFKRVLPETLYQRLANKKELLFPASGLLASISPALLVTSGGQGNETPWLVRDKSIAIFSGFISQPTEKSDLPSVRFAGFGNPALSQKYQGSLQIASLFRGGEVNIESIANLPSLPSSKEELNRLSAVFGNDNSILITGSDLTETSAKSFDFSSFSVVAFATHGLTSGEIDGLSEPALVLTPPATASTLDDGLLTASEISRLSIPVDWVILSACNSSGGLDASAPTYSGLAKAFRLAGTRSLLLSHWPVRDDAAAILSVETVKNAKNGMTRAEALRQAQLKLMADPAVSGAAHPAVWAPFILIGD</sequence>
<dbReference type="AlphaFoldDB" id="A0A6H2DR89"/>
<evidence type="ECO:0000259" key="2">
    <source>
        <dbReference type="Pfam" id="PF12770"/>
    </source>
</evidence>
<dbReference type="InterPro" id="IPR024983">
    <property type="entry name" value="CHAT_dom"/>
</dbReference>
<organism evidence="3 4">
    <name type="scientific">Parasphingorhabdus halotolerans</name>
    <dbReference type="NCBI Taxonomy" id="2725558"/>
    <lineage>
        <taxon>Bacteria</taxon>
        <taxon>Pseudomonadati</taxon>
        <taxon>Pseudomonadota</taxon>
        <taxon>Alphaproteobacteria</taxon>
        <taxon>Sphingomonadales</taxon>
        <taxon>Sphingomonadaceae</taxon>
        <taxon>Parasphingorhabdus</taxon>
    </lineage>
</organism>
<dbReference type="RefSeq" id="WP_168820811.1">
    <property type="nucleotide sequence ID" value="NZ_CP051217.1"/>
</dbReference>
<reference evidence="3 4" key="1">
    <citation type="submission" date="2020-04" db="EMBL/GenBank/DDBJ databases">
        <title>Genome sequence for Sphingorhabdus sp. strain M1.</title>
        <authorList>
            <person name="Park S.-J."/>
        </authorList>
    </citation>
    <scope>NUCLEOTIDE SEQUENCE [LARGE SCALE GENOMIC DNA]</scope>
    <source>
        <strain evidence="3 4">JK6</strain>
    </source>
</reference>
<feature type="domain" description="CHAT" evidence="2">
    <location>
        <begin position="661"/>
        <end position="969"/>
    </location>
</feature>
<dbReference type="EMBL" id="CP051217">
    <property type="protein sequence ID" value="QJB70465.1"/>
    <property type="molecule type" value="Genomic_DNA"/>
</dbReference>
<evidence type="ECO:0000313" key="4">
    <source>
        <dbReference type="Proteomes" id="UP000501600"/>
    </source>
</evidence>
<keyword evidence="4" id="KW-1185">Reference proteome</keyword>
<evidence type="ECO:0000313" key="3">
    <source>
        <dbReference type="EMBL" id="QJB70465.1"/>
    </source>
</evidence>
<dbReference type="InterPro" id="IPR011990">
    <property type="entry name" value="TPR-like_helical_dom_sf"/>
</dbReference>
<keyword evidence="1" id="KW-0732">Signal</keyword>
<dbReference type="Pfam" id="PF13424">
    <property type="entry name" value="TPR_12"/>
    <property type="match status" value="1"/>
</dbReference>
<evidence type="ECO:0000256" key="1">
    <source>
        <dbReference type="SAM" id="SignalP"/>
    </source>
</evidence>
<feature type="signal peptide" evidence="1">
    <location>
        <begin position="1"/>
        <end position="21"/>
    </location>
</feature>
<dbReference type="Gene3D" id="1.25.40.10">
    <property type="entry name" value="Tetratricopeptide repeat domain"/>
    <property type="match status" value="2"/>
</dbReference>
<dbReference type="SUPFAM" id="SSF48452">
    <property type="entry name" value="TPR-like"/>
    <property type="match status" value="2"/>
</dbReference>
<dbReference type="Pfam" id="PF12770">
    <property type="entry name" value="CHAT"/>
    <property type="match status" value="1"/>
</dbReference>
<dbReference type="PANTHER" id="PTHR10098">
    <property type="entry name" value="RAPSYN-RELATED"/>
    <property type="match status" value="1"/>
</dbReference>